<dbReference type="PANTHER" id="PTHR14015">
    <property type="entry name" value="OPIOID GROWTH FACTOR RECEPTOR OGFR ZETA-TYPE OPIOID RECEPTOR"/>
    <property type="match status" value="1"/>
</dbReference>
<organism evidence="3 4">
    <name type="scientific">Danionella cerebrum</name>
    <dbReference type="NCBI Taxonomy" id="2873325"/>
    <lineage>
        <taxon>Eukaryota</taxon>
        <taxon>Metazoa</taxon>
        <taxon>Chordata</taxon>
        <taxon>Craniata</taxon>
        <taxon>Vertebrata</taxon>
        <taxon>Euteleostomi</taxon>
        <taxon>Actinopterygii</taxon>
        <taxon>Neopterygii</taxon>
        <taxon>Teleostei</taxon>
        <taxon>Ostariophysi</taxon>
        <taxon>Cypriniformes</taxon>
        <taxon>Danionidae</taxon>
        <taxon>Danioninae</taxon>
        <taxon>Danionella</taxon>
    </lineage>
</organism>
<dbReference type="GO" id="GO:0016020">
    <property type="term" value="C:membrane"/>
    <property type="evidence" value="ECO:0007669"/>
    <property type="project" value="InterPro"/>
</dbReference>
<evidence type="ECO:0000259" key="2">
    <source>
        <dbReference type="Pfam" id="PF04664"/>
    </source>
</evidence>
<comment type="caution">
    <text evidence="3">The sequence shown here is derived from an EMBL/GenBank/DDBJ whole genome shotgun (WGS) entry which is preliminary data.</text>
</comment>
<gene>
    <name evidence="3" type="ORF">DNTS_008558</name>
</gene>
<dbReference type="EMBL" id="SRMA01027201">
    <property type="protein sequence ID" value="TRY58213.1"/>
    <property type="molecule type" value="Genomic_DNA"/>
</dbReference>
<evidence type="ECO:0000313" key="3">
    <source>
        <dbReference type="EMBL" id="TRY58213.1"/>
    </source>
</evidence>
<keyword evidence="4" id="KW-1185">Reference proteome</keyword>
<dbReference type="InterPro" id="IPR039574">
    <property type="entry name" value="OGFr"/>
</dbReference>
<feature type="non-terminal residue" evidence="3">
    <location>
        <position position="1"/>
    </location>
</feature>
<dbReference type="PANTHER" id="PTHR14015:SF1">
    <property type="entry name" value="OPIOID GROWTH FACTOR RECEPTOR"/>
    <property type="match status" value="1"/>
</dbReference>
<evidence type="ECO:0000313" key="4">
    <source>
        <dbReference type="Proteomes" id="UP000316079"/>
    </source>
</evidence>
<dbReference type="Proteomes" id="UP000316079">
    <property type="component" value="Unassembled WGS sequence"/>
</dbReference>
<protein>
    <recommendedName>
        <fullName evidence="2">Opioid growth factor receptor (OGFr) conserved domain-containing protein</fullName>
    </recommendedName>
</protein>
<dbReference type="AlphaFoldDB" id="A0A553MYF5"/>
<dbReference type="GO" id="GO:0140625">
    <property type="term" value="F:opioid growth factor receptor activity"/>
    <property type="evidence" value="ECO:0007669"/>
    <property type="project" value="InterPro"/>
</dbReference>
<comment type="similarity">
    <text evidence="1">Belongs to the opioid growth factor receptor family.</text>
</comment>
<dbReference type="Pfam" id="PF04664">
    <property type="entry name" value="OGFr_N"/>
    <property type="match status" value="2"/>
</dbReference>
<dbReference type="InterPro" id="IPR006757">
    <property type="entry name" value="OGF_rcpt"/>
</dbReference>
<reference evidence="3 4" key="1">
    <citation type="journal article" date="2019" name="Sci. Data">
        <title>Hybrid genome assembly and annotation of Danionella translucida.</title>
        <authorList>
            <person name="Kadobianskyi M."/>
            <person name="Schulze L."/>
            <person name="Schuelke M."/>
            <person name="Judkewitz B."/>
        </authorList>
    </citation>
    <scope>NUCLEOTIDE SEQUENCE [LARGE SCALE GENOMIC DNA]</scope>
    <source>
        <strain evidence="3 4">Bolton</strain>
    </source>
</reference>
<evidence type="ECO:0000256" key="1">
    <source>
        <dbReference type="ARBA" id="ARBA00010365"/>
    </source>
</evidence>
<accession>A0A553MYF5</accession>
<sequence>RLFVQRQHFPAIRARLWSSILTQERSLHQPDPMQLSWLHSSILLKPAKHFQSVRWPTSRQITMQSGFNSDDYCQYDSTWDDEYENKPVKHKMYSRSRRNIYAARDMQEFRHSCKNLDRDGNGDCSYEKGSLINLKFYKGQLKSSPDNIQIDQFADFMGRYDWLEMTHSYIQWMFPLQERGMNWEAEVLTKKEIQLFREDKEAKRKLVKSYEVMLDFYGIRLRNKDTGEVERSSRWKERFDNLNRNTHNNLRITRILKCLGTLGLEHYQAPLVKFFLTETLRNNQLHRVKQSVLDYFIFAVLNKSERKKLVVYAYENFRPKEDFVWGPRTILQKKLSNTRDEVRKTQTSSERMKREEACEKDSRNKEQFFKRNEGKSCTNSQYSSDEDNDNILHMESDDGCEFDSTWEDELENKETRKRKTYRWNGRNLLTAKDMQDFRHKCRFLDRDDGKAAQIFALISFTSIGEDTIIGWKEFIPTFNGARSEQQGTRAHKNRNKDKEAKRKLVKSYEVMLDFYGIRLRNKDTGEVERSSRWKERFDNLNRNTHNNLRITRILKCLGTLGLEHYQAPLVKFFLTETLRNNQLHRVKQSVLDYFIFAVLNKSERKKLVVYAYENFRPKEDFVWGPRKILENGKAKAKVEKEKVNCHEMRKEQSRREITPPFQVGKQSQQFAANGYDKPFYMAGGQPKAQLRKPKKQKARKIKFCMW</sequence>
<feature type="domain" description="Opioid growth factor receptor (OGFr) conserved" evidence="2">
    <location>
        <begin position="494"/>
        <end position="627"/>
    </location>
</feature>
<feature type="domain" description="Opioid growth factor receptor (OGFr) conserved" evidence="2">
    <location>
        <begin position="128"/>
        <end position="329"/>
    </location>
</feature>
<proteinExistence type="inferred from homology"/>
<dbReference type="OrthoDB" id="9030204at2759"/>
<name>A0A553MYF5_9TELE</name>